<feature type="compositionally biased region" description="Polar residues" evidence="1">
    <location>
        <begin position="24"/>
        <end position="34"/>
    </location>
</feature>
<feature type="region of interest" description="Disordered" evidence="1">
    <location>
        <begin position="24"/>
        <end position="46"/>
    </location>
</feature>
<protein>
    <recommendedName>
        <fullName evidence="5">Lipoprotein</fullName>
    </recommendedName>
</protein>
<evidence type="ECO:0000256" key="1">
    <source>
        <dbReference type="SAM" id="MobiDB-lite"/>
    </source>
</evidence>
<evidence type="ECO:0000313" key="4">
    <source>
        <dbReference type="Proteomes" id="UP000659388"/>
    </source>
</evidence>
<evidence type="ECO:0000256" key="2">
    <source>
        <dbReference type="SAM" id="SignalP"/>
    </source>
</evidence>
<dbReference type="PROSITE" id="PS51257">
    <property type="entry name" value="PROKAR_LIPOPROTEIN"/>
    <property type="match status" value="1"/>
</dbReference>
<comment type="caution">
    <text evidence="3">The sequence shown here is derived from an EMBL/GenBank/DDBJ whole genome shotgun (WGS) entry which is preliminary data.</text>
</comment>
<proteinExistence type="predicted"/>
<gene>
    <name evidence="3" type="ORF">JL102_15785</name>
</gene>
<keyword evidence="4" id="KW-1185">Reference proteome</keyword>
<sequence>MKIVKILSLLFIIGTFFTATSCQDPYDEITQQTEPAGGTHERPPRD</sequence>
<feature type="signal peptide" evidence="2">
    <location>
        <begin position="1"/>
        <end position="21"/>
    </location>
</feature>
<name>A0A937K1R3_9BACT</name>
<reference evidence="3" key="1">
    <citation type="submission" date="2021-01" db="EMBL/GenBank/DDBJ databases">
        <title>Fulvivirga kasyanovii gen. nov., sp nov., a novel member of the phylum Bacteroidetes isolated from seawater in a mussel farm.</title>
        <authorList>
            <person name="Zhao L.-H."/>
            <person name="Wang Z.-J."/>
        </authorList>
    </citation>
    <scope>NUCLEOTIDE SEQUENCE</scope>
    <source>
        <strain evidence="3">2943</strain>
    </source>
</reference>
<feature type="chain" id="PRO_5037898713" description="Lipoprotein" evidence="2">
    <location>
        <begin position="22"/>
        <end position="46"/>
    </location>
</feature>
<dbReference type="Proteomes" id="UP000659388">
    <property type="component" value="Unassembled WGS sequence"/>
</dbReference>
<evidence type="ECO:0008006" key="5">
    <source>
        <dbReference type="Google" id="ProtNLM"/>
    </source>
</evidence>
<organism evidence="3 4">
    <name type="scientific">Fulvivirga sediminis</name>
    <dbReference type="NCBI Taxonomy" id="2803949"/>
    <lineage>
        <taxon>Bacteria</taxon>
        <taxon>Pseudomonadati</taxon>
        <taxon>Bacteroidota</taxon>
        <taxon>Cytophagia</taxon>
        <taxon>Cytophagales</taxon>
        <taxon>Fulvivirgaceae</taxon>
        <taxon>Fulvivirga</taxon>
    </lineage>
</organism>
<dbReference type="AlphaFoldDB" id="A0A937K1R3"/>
<dbReference type="RefSeq" id="WP_202245393.1">
    <property type="nucleotide sequence ID" value="NZ_JAESIY010000008.1"/>
</dbReference>
<keyword evidence="2" id="KW-0732">Signal</keyword>
<dbReference type="EMBL" id="JAESIY010000008">
    <property type="protein sequence ID" value="MBL3657610.1"/>
    <property type="molecule type" value="Genomic_DNA"/>
</dbReference>
<accession>A0A937K1R3</accession>
<evidence type="ECO:0000313" key="3">
    <source>
        <dbReference type="EMBL" id="MBL3657610.1"/>
    </source>
</evidence>